<name>A0A1G2HGH4_9BACT</name>
<proteinExistence type="predicted"/>
<reference evidence="1 2" key="1">
    <citation type="journal article" date="2016" name="Nat. Commun.">
        <title>Thousands of microbial genomes shed light on interconnected biogeochemical processes in an aquifer system.</title>
        <authorList>
            <person name="Anantharaman K."/>
            <person name="Brown C.T."/>
            <person name="Hug L.A."/>
            <person name="Sharon I."/>
            <person name="Castelle C.J."/>
            <person name="Probst A.J."/>
            <person name="Thomas B.C."/>
            <person name="Singh A."/>
            <person name="Wilkins M.J."/>
            <person name="Karaoz U."/>
            <person name="Brodie E.L."/>
            <person name="Williams K.H."/>
            <person name="Hubbard S.S."/>
            <person name="Banfield J.F."/>
        </authorList>
    </citation>
    <scope>NUCLEOTIDE SEQUENCE [LARGE SCALE GENOMIC DNA]</scope>
</reference>
<evidence type="ECO:0000313" key="1">
    <source>
        <dbReference type="EMBL" id="OGZ61594.1"/>
    </source>
</evidence>
<evidence type="ECO:0000313" key="2">
    <source>
        <dbReference type="Proteomes" id="UP000178509"/>
    </source>
</evidence>
<accession>A0A1G2HGH4</accession>
<gene>
    <name evidence="1" type="ORF">A3H51_02045</name>
</gene>
<dbReference type="AlphaFoldDB" id="A0A1G2HGH4"/>
<dbReference type="EMBL" id="MHOJ01000040">
    <property type="protein sequence ID" value="OGZ61594.1"/>
    <property type="molecule type" value="Genomic_DNA"/>
</dbReference>
<organism evidence="1 2">
    <name type="scientific">Candidatus Spechtbacteria bacterium RIFCSPLOWO2_02_FULL_38_8</name>
    <dbReference type="NCBI Taxonomy" id="1802164"/>
    <lineage>
        <taxon>Bacteria</taxon>
        <taxon>Candidatus Spechtiibacteriota</taxon>
    </lineage>
</organism>
<protein>
    <submittedName>
        <fullName evidence="1">Uncharacterized protein</fullName>
    </submittedName>
</protein>
<dbReference type="Proteomes" id="UP000178509">
    <property type="component" value="Unassembled WGS sequence"/>
</dbReference>
<sequence length="259" mass="28285">MATTIADLGRGHEFTGKLLRVLAEDGLNDEVPSILVNDRKARHLAVQFLNILAGSSGTVPSYQRARDILGDDFISPQEVAEARGVSYTEVQLSQLASTLPSKEVLQWARDNGFAVVAGPPSEMNILGIRDLNPQLFWSKQSGWYAESSEKFARKDTTGTTWLVLRKDPVTNSTRKTWSEQQELLTDVERVPNAAEAAWFFTTYAAVRGTRLVPNGYVRTSSVDSDGDHVHVGFDDGGLGVSSSWYGYCGDGIGVASARK</sequence>
<comment type="caution">
    <text evidence="1">The sequence shown here is derived from an EMBL/GenBank/DDBJ whole genome shotgun (WGS) entry which is preliminary data.</text>
</comment>